<feature type="compositionally biased region" description="Basic and acidic residues" evidence="1">
    <location>
        <begin position="86"/>
        <end position="95"/>
    </location>
</feature>
<name>A0AAN8XFP8_HALRR</name>
<comment type="caution">
    <text evidence="2">The sequence shown here is derived from an EMBL/GenBank/DDBJ whole genome shotgun (WGS) entry which is preliminary data.</text>
</comment>
<proteinExistence type="predicted"/>
<feature type="region of interest" description="Disordered" evidence="1">
    <location>
        <begin position="86"/>
        <end position="109"/>
    </location>
</feature>
<accession>A0AAN8XFP8</accession>
<organism evidence="2 3">
    <name type="scientific">Halocaridina rubra</name>
    <name type="common">Hawaiian red shrimp</name>
    <dbReference type="NCBI Taxonomy" id="373956"/>
    <lineage>
        <taxon>Eukaryota</taxon>
        <taxon>Metazoa</taxon>
        <taxon>Ecdysozoa</taxon>
        <taxon>Arthropoda</taxon>
        <taxon>Crustacea</taxon>
        <taxon>Multicrustacea</taxon>
        <taxon>Malacostraca</taxon>
        <taxon>Eumalacostraca</taxon>
        <taxon>Eucarida</taxon>
        <taxon>Decapoda</taxon>
        <taxon>Pleocyemata</taxon>
        <taxon>Caridea</taxon>
        <taxon>Atyoidea</taxon>
        <taxon>Atyidae</taxon>
        <taxon>Halocaridina</taxon>
    </lineage>
</organism>
<sequence length="122" mass="14214">MILLCFEDILVTVSYLLEHNPGAQFVCSYQERASDWSLEHLLHKWNLKCTQLPLSSFDADTTNIADSKPSWLTYHSCLSDYQNHQDLRGKGETDQHIQSQRGRVGEKHKKPRLYPRTEGYFT</sequence>
<dbReference type="AlphaFoldDB" id="A0AAN8XFP8"/>
<gene>
    <name evidence="2" type="primary">METTL23</name>
    <name evidence="2" type="ORF">SK128_021566</name>
</gene>
<protein>
    <submittedName>
        <fullName evidence="2">Methyltransferase-like protein 23</fullName>
    </submittedName>
</protein>
<evidence type="ECO:0000256" key="1">
    <source>
        <dbReference type="SAM" id="MobiDB-lite"/>
    </source>
</evidence>
<evidence type="ECO:0000313" key="2">
    <source>
        <dbReference type="EMBL" id="KAK7083472.1"/>
    </source>
</evidence>
<dbReference type="GO" id="GO:0032259">
    <property type="term" value="P:methylation"/>
    <property type="evidence" value="ECO:0007669"/>
    <property type="project" value="UniProtKB-KW"/>
</dbReference>
<evidence type="ECO:0000313" key="3">
    <source>
        <dbReference type="Proteomes" id="UP001381693"/>
    </source>
</evidence>
<reference evidence="2 3" key="1">
    <citation type="submission" date="2023-11" db="EMBL/GenBank/DDBJ databases">
        <title>Halocaridina rubra genome assembly.</title>
        <authorList>
            <person name="Smith C."/>
        </authorList>
    </citation>
    <scope>NUCLEOTIDE SEQUENCE [LARGE SCALE GENOMIC DNA]</scope>
    <source>
        <strain evidence="2">EP-1</strain>
        <tissue evidence="2">Whole</tissue>
    </source>
</reference>
<dbReference type="Proteomes" id="UP001381693">
    <property type="component" value="Unassembled WGS sequence"/>
</dbReference>
<dbReference type="EMBL" id="JAXCGZ010002969">
    <property type="protein sequence ID" value="KAK7083472.1"/>
    <property type="molecule type" value="Genomic_DNA"/>
</dbReference>
<keyword evidence="3" id="KW-1185">Reference proteome</keyword>
<dbReference type="GO" id="GO:0008168">
    <property type="term" value="F:methyltransferase activity"/>
    <property type="evidence" value="ECO:0007669"/>
    <property type="project" value="UniProtKB-KW"/>
</dbReference>
<keyword evidence="2" id="KW-0489">Methyltransferase</keyword>
<keyword evidence="2" id="KW-0808">Transferase</keyword>